<proteinExistence type="predicted"/>
<comment type="caution">
    <text evidence="1">The sequence shown here is derived from an EMBL/GenBank/DDBJ whole genome shotgun (WGS) entry which is preliminary data.</text>
</comment>
<keyword evidence="2" id="KW-1185">Reference proteome</keyword>
<dbReference type="EMBL" id="VZIZ01000052">
    <property type="protein sequence ID" value="KAF0567367.1"/>
    <property type="molecule type" value="Genomic_DNA"/>
</dbReference>
<accession>A0A6N7BXR4</accession>
<dbReference type="Proteomes" id="UP000471465">
    <property type="component" value="Unassembled WGS sequence"/>
</dbReference>
<organism evidence="1 2">
    <name type="scientific">Psychrobacter nivimaris</name>
    <dbReference type="NCBI Taxonomy" id="281738"/>
    <lineage>
        <taxon>Bacteria</taxon>
        <taxon>Pseudomonadati</taxon>
        <taxon>Pseudomonadota</taxon>
        <taxon>Gammaproteobacteria</taxon>
        <taxon>Moraxellales</taxon>
        <taxon>Moraxellaceae</taxon>
        <taxon>Psychrobacter</taxon>
    </lineage>
</organism>
<evidence type="ECO:0000313" key="1">
    <source>
        <dbReference type="EMBL" id="KAF0567367.1"/>
    </source>
</evidence>
<name>A0A6N7BXR4_9GAMM</name>
<protein>
    <submittedName>
        <fullName evidence="1">Uncharacterized protein</fullName>
    </submittedName>
</protein>
<sequence length="132" mass="15644">MTFARGLTFWEYIVSEQHVYIYVRERDHIISDEQKEKAFSLFDENIIECEHEPYFDAVENLELTHSNVIITSPFIMTAGDFVATNRFWQLDDNDNEEFESDINETISIRPKILQELENILGTKVAVVWEHRD</sequence>
<gene>
    <name evidence="1" type="ORF">FQV37_2327</name>
</gene>
<reference evidence="1 2" key="1">
    <citation type="submission" date="2019-09" db="EMBL/GenBank/DDBJ databases">
        <title>Draft genome sequence of Psychrobacter nivimaris LAMA 639, in search for biotechnological relevant genes.</title>
        <authorList>
            <person name="Lima A.O.S."/>
            <person name="Staloch B.E.K."/>
            <person name="Freitas R.C."/>
            <person name="Niero H."/>
            <person name="Silva M.A.C."/>
        </authorList>
    </citation>
    <scope>NUCLEOTIDE SEQUENCE [LARGE SCALE GENOMIC DNA]</scope>
    <source>
        <strain evidence="1 2">LAMA 639</strain>
    </source>
</reference>
<dbReference type="AlphaFoldDB" id="A0A6N7BXR4"/>
<evidence type="ECO:0000313" key="2">
    <source>
        <dbReference type="Proteomes" id="UP000471465"/>
    </source>
</evidence>